<dbReference type="EnsemblProtists" id="Phyra83337">
    <property type="protein sequence ID" value="Phyra83337"/>
    <property type="gene ID" value="Phyra83337"/>
</dbReference>
<sequence length="107" mass="12028">MPDIKALFKIELKMDVGESDVEARVLDFFKKMNKIVMDNGLSESFSGNDGNRKRLMASLLPALLKKEMKQCGRFTNKATATDPRLLFELIVGKRLNTSTSISSSSRR</sequence>
<dbReference type="EMBL" id="DS566083">
    <property type="status" value="NOT_ANNOTATED_CDS"/>
    <property type="molecule type" value="Genomic_DNA"/>
</dbReference>
<evidence type="ECO:0000313" key="1">
    <source>
        <dbReference type="EnsemblProtists" id="Phyra83337"/>
    </source>
</evidence>
<keyword evidence="2" id="KW-1185">Reference proteome</keyword>
<dbReference type="OMA" id="KKEMKQC"/>
<evidence type="ECO:0000313" key="2">
    <source>
        <dbReference type="Proteomes" id="UP000005238"/>
    </source>
</evidence>
<dbReference type="InParanoid" id="H3GZS8"/>
<accession>H3GZS8</accession>
<dbReference type="HOGENOM" id="CLU_2215187_0_0_1"/>
<name>H3GZS8_PHYRM</name>
<reference evidence="2" key="1">
    <citation type="journal article" date="2006" name="Science">
        <title>Phytophthora genome sequences uncover evolutionary origins and mechanisms of pathogenesis.</title>
        <authorList>
            <person name="Tyler B.M."/>
            <person name="Tripathy S."/>
            <person name="Zhang X."/>
            <person name="Dehal P."/>
            <person name="Jiang R.H."/>
            <person name="Aerts A."/>
            <person name="Arredondo F.D."/>
            <person name="Baxter L."/>
            <person name="Bensasson D."/>
            <person name="Beynon J.L."/>
            <person name="Chapman J."/>
            <person name="Damasceno C.M."/>
            <person name="Dorrance A.E."/>
            <person name="Dou D."/>
            <person name="Dickerman A.W."/>
            <person name="Dubchak I.L."/>
            <person name="Garbelotto M."/>
            <person name="Gijzen M."/>
            <person name="Gordon S.G."/>
            <person name="Govers F."/>
            <person name="Grunwald N.J."/>
            <person name="Huang W."/>
            <person name="Ivors K.L."/>
            <person name="Jones R.W."/>
            <person name="Kamoun S."/>
            <person name="Krampis K."/>
            <person name="Lamour K.H."/>
            <person name="Lee M.K."/>
            <person name="McDonald W.H."/>
            <person name="Medina M."/>
            <person name="Meijer H.J."/>
            <person name="Nordberg E.K."/>
            <person name="Maclean D.J."/>
            <person name="Ospina-Giraldo M.D."/>
            <person name="Morris P.F."/>
            <person name="Phuntumart V."/>
            <person name="Putnam N.H."/>
            <person name="Rash S."/>
            <person name="Rose J.K."/>
            <person name="Sakihama Y."/>
            <person name="Salamov A.A."/>
            <person name="Savidor A."/>
            <person name="Scheuring C.F."/>
            <person name="Smith B.M."/>
            <person name="Sobral B.W."/>
            <person name="Terry A."/>
            <person name="Torto-Alalibo T.A."/>
            <person name="Win J."/>
            <person name="Xu Z."/>
            <person name="Zhang H."/>
            <person name="Grigoriev I.V."/>
            <person name="Rokhsar D.S."/>
            <person name="Boore J.L."/>
        </authorList>
    </citation>
    <scope>NUCLEOTIDE SEQUENCE [LARGE SCALE GENOMIC DNA]</scope>
    <source>
        <strain evidence="2">Pr102</strain>
    </source>
</reference>
<reference evidence="1" key="2">
    <citation type="submission" date="2015-06" db="UniProtKB">
        <authorList>
            <consortium name="EnsemblProtists"/>
        </authorList>
    </citation>
    <scope>IDENTIFICATION</scope>
    <source>
        <strain evidence="1">Pr102</strain>
    </source>
</reference>
<organism evidence="1 2">
    <name type="scientific">Phytophthora ramorum</name>
    <name type="common">Sudden oak death agent</name>
    <dbReference type="NCBI Taxonomy" id="164328"/>
    <lineage>
        <taxon>Eukaryota</taxon>
        <taxon>Sar</taxon>
        <taxon>Stramenopiles</taxon>
        <taxon>Oomycota</taxon>
        <taxon>Peronosporomycetes</taxon>
        <taxon>Peronosporales</taxon>
        <taxon>Peronosporaceae</taxon>
        <taxon>Phytophthora</taxon>
    </lineage>
</organism>
<protein>
    <submittedName>
        <fullName evidence="1">Uncharacterized protein</fullName>
    </submittedName>
</protein>
<dbReference type="AlphaFoldDB" id="H3GZS8"/>
<dbReference type="Proteomes" id="UP000005238">
    <property type="component" value="Unassembled WGS sequence"/>
</dbReference>
<proteinExistence type="predicted"/>